<proteinExistence type="predicted"/>
<protein>
    <submittedName>
        <fullName evidence="1">Uncharacterized protein</fullName>
    </submittedName>
</protein>
<dbReference type="AlphaFoldDB" id="A0A9E7FS90"/>
<dbReference type="Proteomes" id="UP001055439">
    <property type="component" value="Chromosome 5"/>
</dbReference>
<sequence>MGASESLLPVHRHQPIDEITTVSQRIEGVDPLLERVEALKIVRPCPLLPLPAPISFLRSTFFSMLIVAGHAAADLPPPSESSLSDILVRKPSSSSSTSTSGDHFGSFSRLLLAFGSVGIGTLNPNVLLELFSMYREWQEEKAKKISRKQEEIESKIETADAVKLFQRFNYSVSAMRSTTQSLAEEEEERSTAFPAFFSFVDGLVNIAVQQLQVEVGELKGRLTEVISNCDMLCKRIVAEGPESLRSSLNPISTSNAEMPSICYLNNKVPDE</sequence>
<organism evidence="1 2">
    <name type="scientific">Musa troglodytarum</name>
    <name type="common">fe'i banana</name>
    <dbReference type="NCBI Taxonomy" id="320322"/>
    <lineage>
        <taxon>Eukaryota</taxon>
        <taxon>Viridiplantae</taxon>
        <taxon>Streptophyta</taxon>
        <taxon>Embryophyta</taxon>
        <taxon>Tracheophyta</taxon>
        <taxon>Spermatophyta</taxon>
        <taxon>Magnoliopsida</taxon>
        <taxon>Liliopsida</taxon>
        <taxon>Zingiberales</taxon>
        <taxon>Musaceae</taxon>
        <taxon>Musa</taxon>
    </lineage>
</organism>
<dbReference type="EMBL" id="CP097507">
    <property type="protein sequence ID" value="URE01435.1"/>
    <property type="molecule type" value="Genomic_DNA"/>
</dbReference>
<dbReference type="PANTHER" id="PTHR36409:SF1">
    <property type="entry name" value="BLOC-1-RELATED COMPLEX SUBUNIT 5"/>
    <property type="match status" value="1"/>
</dbReference>
<dbReference type="OrthoDB" id="1060596at2759"/>
<reference evidence="1" key="1">
    <citation type="submission" date="2022-05" db="EMBL/GenBank/DDBJ databases">
        <title>The Musa troglodytarum L. genome provides insights into the mechanism of non-climacteric behaviour and enrichment of carotenoids.</title>
        <authorList>
            <person name="Wang J."/>
        </authorList>
    </citation>
    <scope>NUCLEOTIDE SEQUENCE</scope>
    <source>
        <tissue evidence="1">Leaf</tissue>
    </source>
</reference>
<evidence type="ECO:0000313" key="1">
    <source>
        <dbReference type="EMBL" id="URE01435.1"/>
    </source>
</evidence>
<dbReference type="PANTHER" id="PTHR36409">
    <property type="entry name" value="EXPRESSED PROTEIN"/>
    <property type="match status" value="1"/>
</dbReference>
<name>A0A9E7FS90_9LILI</name>
<accession>A0A9E7FS90</accession>
<keyword evidence="2" id="KW-1185">Reference proteome</keyword>
<gene>
    <name evidence="1" type="ORF">MUK42_02081</name>
</gene>
<evidence type="ECO:0000313" key="2">
    <source>
        <dbReference type="Proteomes" id="UP001055439"/>
    </source>
</evidence>